<name>A0A2U8GYE1_9RHOO</name>
<feature type="modified residue" description="4-aspartylphosphate" evidence="1">
    <location>
        <position position="62"/>
    </location>
</feature>
<reference evidence="5 6" key="1">
    <citation type="submission" date="2017-06" db="EMBL/GenBank/DDBJ databases">
        <title>Azoarcus sp. TSNA42 complete genome sequence.</title>
        <authorList>
            <person name="Woo J.-H."/>
            <person name="Kim H.-S."/>
        </authorList>
    </citation>
    <scope>NUCLEOTIDE SEQUENCE [LARGE SCALE GENOMIC DNA]</scope>
    <source>
        <strain evidence="5 6">TSNA42</strain>
    </source>
</reference>
<proteinExistence type="predicted"/>
<dbReference type="SUPFAM" id="SSF52172">
    <property type="entry name" value="CheY-like"/>
    <property type="match status" value="1"/>
</dbReference>
<dbReference type="EMBL" id="CP022188">
    <property type="protein sequence ID" value="AWI78488.1"/>
    <property type="molecule type" value="Genomic_DNA"/>
</dbReference>
<gene>
    <name evidence="5" type="ORF">CEW87_03420</name>
</gene>
<dbReference type="SMART" id="SM00086">
    <property type="entry name" value="PAC"/>
    <property type="match status" value="2"/>
</dbReference>
<feature type="domain" description="HD-GYP" evidence="4">
    <location>
        <begin position="402"/>
        <end position="598"/>
    </location>
</feature>
<dbReference type="PROSITE" id="PS51832">
    <property type="entry name" value="HD_GYP"/>
    <property type="match status" value="1"/>
</dbReference>
<dbReference type="SMART" id="SM00448">
    <property type="entry name" value="REC"/>
    <property type="match status" value="1"/>
</dbReference>
<dbReference type="CDD" id="cd17536">
    <property type="entry name" value="REC_YesN-like"/>
    <property type="match status" value="1"/>
</dbReference>
<dbReference type="SMART" id="SM00471">
    <property type="entry name" value="HDc"/>
    <property type="match status" value="1"/>
</dbReference>
<dbReference type="CDD" id="cd00077">
    <property type="entry name" value="HDc"/>
    <property type="match status" value="1"/>
</dbReference>
<dbReference type="InterPro" id="IPR035965">
    <property type="entry name" value="PAS-like_dom_sf"/>
</dbReference>
<accession>A0A2U8GYE1</accession>
<dbReference type="InterPro" id="IPR037522">
    <property type="entry name" value="HD_GYP_dom"/>
</dbReference>
<dbReference type="InterPro" id="IPR000014">
    <property type="entry name" value="PAS"/>
</dbReference>
<dbReference type="InterPro" id="IPR052020">
    <property type="entry name" value="Cyclic_di-GMP/3'3'-cGAMP_PDE"/>
</dbReference>
<organism evidence="5 6">
    <name type="scientific">Parazoarcus communis</name>
    <dbReference type="NCBI Taxonomy" id="41977"/>
    <lineage>
        <taxon>Bacteria</taxon>
        <taxon>Pseudomonadati</taxon>
        <taxon>Pseudomonadota</taxon>
        <taxon>Betaproteobacteria</taxon>
        <taxon>Rhodocyclales</taxon>
        <taxon>Zoogloeaceae</taxon>
        <taxon>Parazoarcus</taxon>
    </lineage>
</organism>
<dbReference type="InterPro" id="IPR001789">
    <property type="entry name" value="Sig_transdc_resp-reg_receiver"/>
</dbReference>
<evidence type="ECO:0000313" key="5">
    <source>
        <dbReference type="EMBL" id="AWI78488.1"/>
    </source>
</evidence>
<dbReference type="Pfam" id="PF13487">
    <property type="entry name" value="HD_5"/>
    <property type="match status" value="1"/>
</dbReference>
<dbReference type="InterPro" id="IPR001610">
    <property type="entry name" value="PAC"/>
</dbReference>
<dbReference type="SUPFAM" id="SSF55785">
    <property type="entry name" value="PYP-like sensor domain (PAS domain)"/>
    <property type="match status" value="2"/>
</dbReference>
<dbReference type="Gene3D" id="3.40.50.2300">
    <property type="match status" value="1"/>
</dbReference>
<dbReference type="CDD" id="cd00130">
    <property type="entry name" value="PAS"/>
    <property type="match status" value="2"/>
</dbReference>
<dbReference type="SMART" id="SM00091">
    <property type="entry name" value="PAS"/>
    <property type="match status" value="2"/>
</dbReference>
<keyword evidence="1" id="KW-0597">Phosphoprotein</keyword>
<dbReference type="PANTHER" id="PTHR45228:SF9">
    <property type="entry name" value="3'3'-CGAMP-SPECIFIC PHOSPHODIESTERASE 2"/>
    <property type="match status" value="1"/>
</dbReference>
<dbReference type="OrthoDB" id="9763857at2"/>
<dbReference type="SUPFAM" id="SSF109604">
    <property type="entry name" value="HD-domain/PDEase-like"/>
    <property type="match status" value="1"/>
</dbReference>
<dbReference type="PROSITE" id="PS50112">
    <property type="entry name" value="PAS"/>
    <property type="match status" value="1"/>
</dbReference>
<evidence type="ECO:0000259" key="3">
    <source>
        <dbReference type="PROSITE" id="PS50112"/>
    </source>
</evidence>
<dbReference type="Gene3D" id="1.10.3210.10">
    <property type="entry name" value="Hypothetical protein af1432"/>
    <property type="match status" value="1"/>
</dbReference>
<feature type="domain" description="PAS" evidence="3">
    <location>
        <begin position="159"/>
        <end position="192"/>
    </location>
</feature>
<dbReference type="PANTHER" id="PTHR45228">
    <property type="entry name" value="CYCLIC DI-GMP PHOSPHODIESTERASE TM_0186-RELATED"/>
    <property type="match status" value="1"/>
</dbReference>
<dbReference type="Proteomes" id="UP000244902">
    <property type="component" value="Chromosome"/>
</dbReference>
<dbReference type="NCBIfam" id="TIGR00229">
    <property type="entry name" value="sensory_box"/>
    <property type="match status" value="2"/>
</dbReference>
<evidence type="ECO:0008006" key="7">
    <source>
        <dbReference type="Google" id="ProtNLM"/>
    </source>
</evidence>
<dbReference type="RefSeq" id="WP_108971450.1">
    <property type="nucleotide sequence ID" value="NZ_CP022188.1"/>
</dbReference>
<evidence type="ECO:0000259" key="4">
    <source>
        <dbReference type="PROSITE" id="PS51832"/>
    </source>
</evidence>
<dbReference type="AlphaFoldDB" id="A0A2U8GYE1"/>
<dbReference type="InterPro" id="IPR003607">
    <property type="entry name" value="HD/PDEase_dom"/>
</dbReference>
<evidence type="ECO:0000256" key="1">
    <source>
        <dbReference type="PROSITE-ProRule" id="PRU00169"/>
    </source>
</evidence>
<dbReference type="PROSITE" id="PS50110">
    <property type="entry name" value="RESPONSE_REGULATORY"/>
    <property type="match status" value="1"/>
</dbReference>
<dbReference type="GO" id="GO:0008081">
    <property type="term" value="F:phosphoric diester hydrolase activity"/>
    <property type="evidence" value="ECO:0007669"/>
    <property type="project" value="UniProtKB-ARBA"/>
</dbReference>
<dbReference type="InterPro" id="IPR011006">
    <property type="entry name" value="CheY-like_superfamily"/>
</dbReference>
<protein>
    <recommendedName>
        <fullName evidence="7">Histidine kinase</fullName>
    </recommendedName>
</protein>
<dbReference type="Gene3D" id="3.30.450.20">
    <property type="entry name" value="PAS domain"/>
    <property type="match status" value="2"/>
</dbReference>
<dbReference type="Pfam" id="PF00072">
    <property type="entry name" value="Response_reg"/>
    <property type="match status" value="1"/>
</dbReference>
<evidence type="ECO:0000313" key="6">
    <source>
        <dbReference type="Proteomes" id="UP000244902"/>
    </source>
</evidence>
<dbReference type="Pfam" id="PF13426">
    <property type="entry name" value="PAS_9"/>
    <property type="match status" value="2"/>
</dbReference>
<feature type="domain" description="Response regulatory" evidence="2">
    <location>
        <begin position="13"/>
        <end position="127"/>
    </location>
</feature>
<sequence length="598" mass="67479">MDMKALDVLKSVTLLYVEDDKETREELAMILEPWVGELHVACDGEEGLRLFEEKSPDIVVTDIQMPRVSGLAMSSEIRRLVPEQPIIVVSAYNDVEYLFRAIELGIDQYITKPLNVDRLLDKLVHITTANLAMKERRLNLVLLEQYKHLVDESAIVCKLDLTGKITYVNAKMCEISGFSADELIGREMSVLQHDSELPQRAHATFVDARSGRKWAGIVKNRRNNGEMYVVERSLVPIVNDHGMVTEIVALDVDVTPFYETYKNLVDVLSRTHLTLEEQRHFVGEYKRALELGTCVCVTDQAHRIVSINRQFETLLGLPSADLEGEPVSRIMPDLKDERCLDEVQQANQEHFTSRVVTIVGHEGKAMQFSVGFVGVHDLSGAVKSIIMICQDITESMRLSRDIVDTQRELLYMLGEVVESRSQETGEHIRRVAQVSKFLALKAGLDPDIAEMIETTAPMHDVGKVGIRDAILQKPGKLTEDEYEEMKAHASIGFSILGKVDRPLIGVAANIAHQHHERHDGMGYPRGLKGDEISMEARIVGIADVLDALLSSRIYKPAWDEQRAYDYFREQRGKQFSPELTDLLLTHWDAIMALRNGNN</sequence>
<dbReference type="GO" id="GO:0000160">
    <property type="term" value="P:phosphorelay signal transduction system"/>
    <property type="evidence" value="ECO:0007669"/>
    <property type="project" value="InterPro"/>
</dbReference>
<evidence type="ECO:0000259" key="2">
    <source>
        <dbReference type="PROSITE" id="PS50110"/>
    </source>
</evidence>